<feature type="transmembrane region" description="Helical" evidence="13">
    <location>
        <begin position="483"/>
        <end position="505"/>
    </location>
</feature>
<accession>A0A1I5MH87</accession>
<dbReference type="EMBL" id="FOXH01000001">
    <property type="protein sequence ID" value="SFP08900.1"/>
    <property type="molecule type" value="Genomic_DNA"/>
</dbReference>
<dbReference type="RefSeq" id="WP_092011050.1">
    <property type="nucleotide sequence ID" value="NZ_FOXH01000001.1"/>
</dbReference>
<dbReference type="GO" id="GO:0005886">
    <property type="term" value="C:plasma membrane"/>
    <property type="evidence" value="ECO:0007669"/>
    <property type="project" value="UniProtKB-SubCell"/>
</dbReference>
<dbReference type="CDD" id="cd19961">
    <property type="entry name" value="EcYidC-like_peri"/>
    <property type="match status" value="1"/>
</dbReference>
<dbReference type="Proteomes" id="UP000199306">
    <property type="component" value="Unassembled WGS sequence"/>
</dbReference>
<evidence type="ECO:0000256" key="7">
    <source>
        <dbReference type="ARBA" id="ARBA00022927"/>
    </source>
</evidence>
<name>A0A1I5MH87_9BACT</name>
<evidence type="ECO:0000256" key="9">
    <source>
        <dbReference type="ARBA" id="ARBA00023136"/>
    </source>
</evidence>
<dbReference type="NCBIfam" id="NF002356">
    <property type="entry name" value="PRK01318.2-3"/>
    <property type="match status" value="1"/>
</dbReference>
<keyword evidence="9 13" id="KW-0472">Membrane</keyword>
<evidence type="ECO:0000256" key="13">
    <source>
        <dbReference type="HAMAP-Rule" id="MF_01810"/>
    </source>
</evidence>
<feature type="transmembrane region" description="Helical" evidence="13">
    <location>
        <begin position="525"/>
        <end position="548"/>
    </location>
</feature>
<keyword evidence="17" id="KW-1185">Reference proteome</keyword>
<keyword evidence="10 13" id="KW-0143">Chaperone</keyword>
<keyword evidence="7 13" id="KW-0653">Protein transport</keyword>
<dbReference type="NCBIfam" id="TIGR03592">
    <property type="entry name" value="yidC_oxa1_cterm"/>
    <property type="match status" value="1"/>
</dbReference>
<feature type="transmembrane region" description="Helical" evidence="13">
    <location>
        <begin position="428"/>
        <end position="451"/>
    </location>
</feature>
<reference evidence="16 17" key="1">
    <citation type="submission" date="2016-10" db="EMBL/GenBank/DDBJ databases">
        <authorList>
            <person name="de Groot N.N."/>
        </authorList>
    </citation>
    <scope>NUCLEOTIDE SEQUENCE [LARGE SCALE GENOMIC DNA]</scope>
    <source>
        <strain evidence="17">E92,LMG 26720,CCM 7988</strain>
    </source>
</reference>
<evidence type="ECO:0000313" key="16">
    <source>
        <dbReference type="EMBL" id="SFP08900.1"/>
    </source>
</evidence>
<keyword evidence="5 13" id="KW-1003">Cell membrane</keyword>
<gene>
    <name evidence="13" type="primary">yidC</name>
    <name evidence="16" type="ORF">SAMN04515674_101306</name>
</gene>
<evidence type="ECO:0000256" key="3">
    <source>
        <dbReference type="ARBA" id="ARBA00015325"/>
    </source>
</evidence>
<dbReference type="PRINTS" id="PR00701">
    <property type="entry name" value="60KDINNERMP"/>
</dbReference>
<organism evidence="16 17">
    <name type="scientific">Pseudarcicella hirudinis</name>
    <dbReference type="NCBI Taxonomy" id="1079859"/>
    <lineage>
        <taxon>Bacteria</taxon>
        <taxon>Pseudomonadati</taxon>
        <taxon>Bacteroidota</taxon>
        <taxon>Cytophagia</taxon>
        <taxon>Cytophagales</taxon>
        <taxon>Flectobacillaceae</taxon>
        <taxon>Pseudarcicella</taxon>
    </lineage>
</organism>
<dbReference type="CDD" id="cd20070">
    <property type="entry name" value="5TM_YidC_Alb3"/>
    <property type="match status" value="1"/>
</dbReference>
<comment type="similarity">
    <text evidence="2 13">Belongs to the OXA1/ALB3/YidC family. Type 1 subfamily.</text>
</comment>
<proteinExistence type="inferred from homology"/>
<dbReference type="InterPro" id="IPR047196">
    <property type="entry name" value="YidC_ALB_C"/>
</dbReference>
<evidence type="ECO:0000256" key="11">
    <source>
        <dbReference type="ARBA" id="ARBA00033245"/>
    </source>
</evidence>
<dbReference type="STRING" id="1079859.SAMN04515674_101306"/>
<keyword evidence="4 13" id="KW-0813">Transport</keyword>
<dbReference type="AlphaFoldDB" id="A0A1I5MH87"/>
<keyword evidence="8 13" id="KW-1133">Transmembrane helix</keyword>
<dbReference type="InterPro" id="IPR028055">
    <property type="entry name" value="YidC/Oxa/ALB_C"/>
</dbReference>
<dbReference type="InterPro" id="IPR028053">
    <property type="entry name" value="Membr_insert_YidC_N"/>
</dbReference>
<dbReference type="PANTHER" id="PTHR12428">
    <property type="entry name" value="OXA1"/>
    <property type="match status" value="1"/>
</dbReference>
<dbReference type="InterPro" id="IPR019998">
    <property type="entry name" value="Membr_insert_YidC"/>
</dbReference>
<dbReference type="GO" id="GO:0051205">
    <property type="term" value="P:protein insertion into membrane"/>
    <property type="evidence" value="ECO:0007669"/>
    <property type="project" value="TreeGrafter"/>
</dbReference>
<comment type="subunit">
    <text evidence="13">Interacts with the Sec translocase complex via SecD. Specifically interacts with transmembrane segments of nascent integral membrane proteins during membrane integration.</text>
</comment>
<dbReference type="NCBIfam" id="TIGR03593">
    <property type="entry name" value="yidC_nterm"/>
    <property type="match status" value="1"/>
</dbReference>
<evidence type="ECO:0000259" key="15">
    <source>
        <dbReference type="Pfam" id="PF14849"/>
    </source>
</evidence>
<dbReference type="PANTHER" id="PTHR12428:SF65">
    <property type="entry name" value="CYTOCHROME C OXIDASE ASSEMBLY PROTEIN COX18, MITOCHONDRIAL"/>
    <property type="match status" value="1"/>
</dbReference>
<feature type="domain" description="Membrane insertase YidC N-terminal" evidence="15">
    <location>
        <begin position="74"/>
        <end position="351"/>
    </location>
</feature>
<dbReference type="Pfam" id="PF14849">
    <property type="entry name" value="YidC_periplas"/>
    <property type="match status" value="1"/>
</dbReference>
<sequence length="614" mass="68049">MDRNSVTGIVLILAMLLGYQFFFAPKEAPKQTEKAQTSQVKPAPGVPAPSSDTVALKAAAGAFSNAATGVAKDIVLENKDIKVTLNTQGGKVKQVLLKNYKTYADYNNGKNSPLVIFDEAFDKLSFELPTTQGNVDIARLFFTTNSTGGVVADGKTTSVSFVAQIGPNQTIEQVYTLAGNGFELNYDVKLSGLNGILKNENAKFNWLENVRLTEKDITENRKATVNYLINDGEEFDQLSENPTSPADASVDKAVKWITFKKKYFLSGFITKNAPIQKAQVFSIPNVNDSLNIKTLRAGMELSLADLESGKGNFILFFGPNDYSKIKNVAPSFGKNVKLSYDIFLPITRYVFVPLFSFLEGIFSNYGLLIIALVFIIKMALFPLTYKSYVSMAKMRILQPELAAIKEKVGDDAAKMQQEQMKLYNEVGVSPLSGCVPVLATMPILMAVFMLFPNLINLRQESFLWANDLSTYDSILSLPFSIPFYGNHVSLFCLLMTVSQLAYGYYNNQMTPDQPGQPINMKTMAYVTPVIFMFVMNSFPAGLSFYYFVSNLVTIGQQLAIRKFVDEDKIKLVLEENRKKIAAGGGKKSRFSDYLQKQLKAAEEAQKASEGKKKK</sequence>
<keyword evidence="6 13" id="KW-0812">Transmembrane</keyword>
<dbReference type="Pfam" id="PF02096">
    <property type="entry name" value="60KD_IMP"/>
    <property type="match status" value="1"/>
</dbReference>
<evidence type="ECO:0000256" key="8">
    <source>
        <dbReference type="ARBA" id="ARBA00022989"/>
    </source>
</evidence>
<protein>
    <recommendedName>
        <fullName evidence="3 13">Membrane protein insertase YidC</fullName>
    </recommendedName>
    <alternativeName>
        <fullName evidence="12 13">Foldase YidC</fullName>
    </alternativeName>
    <alternativeName>
        <fullName evidence="11 13">Membrane integrase YidC</fullName>
    </alternativeName>
    <alternativeName>
        <fullName evidence="13">Membrane protein YidC</fullName>
    </alternativeName>
</protein>
<evidence type="ECO:0000313" key="17">
    <source>
        <dbReference type="Proteomes" id="UP000199306"/>
    </source>
</evidence>
<comment type="subcellular location">
    <subcellularLocation>
        <location evidence="1">Cell inner membrane</location>
        <topology evidence="1">Multi-pass membrane protein</topology>
    </subcellularLocation>
    <subcellularLocation>
        <location evidence="13">Cell membrane</location>
        <topology evidence="13">Multi-pass membrane protein</topology>
    </subcellularLocation>
</comment>
<feature type="transmembrane region" description="Helical" evidence="13">
    <location>
        <begin position="364"/>
        <end position="385"/>
    </location>
</feature>
<evidence type="ECO:0000259" key="14">
    <source>
        <dbReference type="Pfam" id="PF02096"/>
    </source>
</evidence>
<dbReference type="HAMAP" id="MF_01810">
    <property type="entry name" value="YidC_type1"/>
    <property type="match status" value="1"/>
</dbReference>
<dbReference type="InterPro" id="IPR038221">
    <property type="entry name" value="YidC_periplasmic_sf"/>
</dbReference>
<evidence type="ECO:0000256" key="6">
    <source>
        <dbReference type="ARBA" id="ARBA00022692"/>
    </source>
</evidence>
<evidence type="ECO:0000256" key="12">
    <source>
        <dbReference type="ARBA" id="ARBA00033342"/>
    </source>
</evidence>
<evidence type="ECO:0000256" key="4">
    <source>
        <dbReference type="ARBA" id="ARBA00022448"/>
    </source>
</evidence>
<evidence type="ECO:0000256" key="10">
    <source>
        <dbReference type="ARBA" id="ARBA00023186"/>
    </source>
</evidence>
<evidence type="ECO:0000256" key="2">
    <source>
        <dbReference type="ARBA" id="ARBA00010527"/>
    </source>
</evidence>
<feature type="transmembrane region" description="Helical" evidence="13">
    <location>
        <begin position="6"/>
        <end position="24"/>
    </location>
</feature>
<evidence type="ECO:0000256" key="5">
    <source>
        <dbReference type="ARBA" id="ARBA00022475"/>
    </source>
</evidence>
<feature type="domain" description="Membrane insertase YidC/Oxa/ALB C-terminal" evidence="14">
    <location>
        <begin position="365"/>
        <end position="562"/>
    </location>
</feature>
<dbReference type="InterPro" id="IPR001708">
    <property type="entry name" value="YidC/ALB3/OXA1/COX18"/>
</dbReference>
<dbReference type="GO" id="GO:0015031">
    <property type="term" value="P:protein transport"/>
    <property type="evidence" value="ECO:0007669"/>
    <property type="project" value="UniProtKB-KW"/>
</dbReference>
<evidence type="ECO:0000256" key="1">
    <source>
        <dbReference type="ARBA" id="ARBA00004429"/>
    </source>
</evidence>
<dbReference type="Gene3D" id="2.70.98.90">
    <property type="match status" value="1"/>
</dbReference>
<dbReference type="OrthoDB" id="9780552at2"/>
<dbReference type="GO" id="GO:0032977">
    <property type="term" value="F:membrane insertase activity"/>
    <property type="evidence" value="ECO:0007669"/>
    <property type="project" value="InterPro"/>
</dbReference>
<comment type="function">
    <text evidence="13">Required for the insertion and/or proper folding and/or complex formation of integral membrane proteins into the membrane. Involved in integration of membrane proteins that insert both dependently and independently of the Sec translocase complex, as well as at least some lipoproteins. Aids folding of multispanning membrane proteins.</text>
</comment>